<feature type="domain" description="YgjP-like metallopeptidase" evidence="1">
    <location>
        <begin position="36"/>
        <end position="231"/>
    </location>
</feature>
<proteinExistence type="predicted"/>
<dbReference type="PANTHER" id="PTHR30399">
    <property type="entry name" value="UNCHARACTERIZED PROTEIN YGJP"/>
    <property type="match status" value="1"/>
</dbReference>
<comment type="caution">
    <text evidence="2">The sequence shown here is derived from an EMBL/GenBank/DDBJ whole genome shotgun (WGS) entry which is preliminary data.</text>
</comment>
<dbReference type="PANTHER" id="PTHR30399:SF1">
    <property type="entry name" value="UTP PYROPHOSPHATASE"/>
    <property type="match status" value="1"/>
</dbReference>
<reference evidence="2 3" key="1">
    <citation type="submission" date="2017-11" db="EMBL/GenBank/DDBJ databases">
        <title>Genomic Encyclopedia of Type Strains, Phase III (KMG-III): the genomes of soil and plant-associated and newly described type strains.</title>
        <authorList>
            <person name="Whitman W."/>
        </authorList>
    </citation>
    <scope>NUCLEOTIDE SEQUENCE [LARGE SCALE GENOMIC DNA]</scope>
    <source>
        <strain evidence="2 3">CGMCC 1.12274</strain>
    </source>
</reference>
<keyword evidence="3" id="KW-1185">Reference proteome</keyword>
<dbReference type="InterPro" id="IPR053136">
    <property type="entry name" value="UTP_pyrophosphatase-like"/>
</dbReference>
<evidence type="ECO:0000259" key="1">
    <source>
        <dbReference type="Pfam" id="PF01863"/>
    </source>
</evidence>
<name>A0A2N0H6J3_9SPHN</name>
<dbReference type="AlphaFoldDB" id="A0A2N0H6J3"/>
<accession>A0A2N0H6J3</accession>
<dbReference type="Proteomes" id="UP000232587">
    <property type="component" value="Unassembled WGS sequence"/>
</dbReference>
<dbReference type="CDD" id="cd07344">
    <property type="entry name" value="M48_yhfN_like"/>
    <property type="match status" value="1"/>
</dbReference>
<sequence length="241" mass="26764">MIDWLLRPSDQPLSIELAGRLVPIVLRRNAQARRMTMRLAPDGSEIRITLPQWGRSAEALAFARNKASWLTAQIDALPQSACPAGGGTLRLRGDALEIVHDPARPRRIVIDDGQLLVGGPAESLPGRLTRWLQGEAKALLLADLDHYCLKAGRRVPALMLSSAQRRWGSCARDGTIRINWRLVMAPDPVRRSVVAHEVAHLVHFDHSPDFHALLGSLFEGDLRAADRWLKREGRSLYLPLG</sequence>
<dbReference type="EMBL" id="PHUF01000004">
    <property type="protein sequence ID" value="PKB14564.1"/>
    <property type="molecule type" value="Genomic_DNA"/>
</dbReference>
<dbReference type="Pfam" id="PF01863">
    <property type="entry name" value="YgjP-like"/>
    <property type="match status" value="1"/>
</dbReference>
<organism evidence="2 3">
    <name type="scientific">Novosphingobium kunmingense</name>
    <dbReference type="NCBI Taxonomy" id="1211806"/>
    <lineage>
        <taxon>Bacteria</taxon>
        <taxon>Pseudomonadati</taxon>
        <taxon>Pseudomonadota</taxon>
        <taxon>Alphaproteobacteria</taxon>
        <taxon>Sphingomonadales</taxon>
        <taxon>Sphingomonadaceae</taxon>
        <taxon>Novosphingobium</taxon>
    </lineage>
</organism>
<dbReference type="InterPro" id="IPR002725">
    <property type="entry name" value="YgjP-like_metallopeptidase"/>
</dbReference>
<dbReference type="OrthoDB" id="9795402at2"/>
<gene>
    <name evidence="2" type="ORF">B0I00_2160</name>
</gene>
<evidence type="ECO:0000313" key="3">
    <source>
        <dbReference type="Proteomes" id="UP000232587"/>
    </source>
</evidence>
<dbReference type="RefSeq" id="WP_100867387.1">
    <property type="nucleotide sequence ID" value="NZ_PHUF01000004.1"/>
</dbReference>
<dbReference type="Gene3D" id="3.30.2010.10">
    <property type="entry name" value="Metalloproteases ('zincins'), catalytic domain"/>
    <property type="match status" value="1"/>
</dbReference>
<protein>
    <recommendedName>
        <fullName evidence="1">YgjP-like metallopeptidase domain-containing protein</fullName>
    </recommendedName>
</protein>
<evidence type="ECO:0000313" key="2">
    <source>
        <dbReference type="EMBL" id="PKB14564.1"/>
    </source>
</evidence>